<evidence type="ECO:0000313" key="9">
    <source>
        <dbReference type="Proteomes" id="UP000746535"/>
    </source>
</evidence>
<organism evidence="8 9">
    <name type="scientific">Pseudomonas quercus</name>
    <dbReference type="NCBI Taxonomy" id="2722792"/>
    <lineage>
        <taxon>Bacteria</taxon>
        <taxon>Pseudomonadati</taxon>
        <taxon>Pseudomonadota</taxon>
        <taxon>Gammaproteobacteria</taxon>
        <taxon>Pseudomonadales</taxon>
        <taxon>Pseudomonadaceae</taxon>
        <taxon>Pseudomonas</taxon>
    </lineage>
</organism>
<gene>
    <name evidence="7" type="primary">ribH</name>
    <name evidence="8" type="ORF">HBH25_20185</name>
</gene>
<evidence type="ECO:0000256" key="2">
    <source>
        <dbReference type="ARBA" id="ARBA00007424"/>
    </source>
</evidence>
<dbReference type="InterPro" id="IPR034964">
    <property type="entry name" value="LS"/>
</dbReference>
<evidence type="ECO:0000256" key="5">
    <source>
        <dbReference type="ARBA" id="ARBA00022679"/>
    </source>
</evidence>
<name>A0ABX0YIL8_9PSED</name>
<sequence length="188" mass="21045">MRRERDVCRRPLRLPVPSLACPVYYHEQESHFVQSTAFSRIAFIQASWHKDIVDQSRLGFLEGLAALGVDASQVDVFEVAGAYEIPLHAKLLAKSGRYGGIVGAGLVVDGGIYRHDFVAPAVIDGLMRVQLDTEVPVFSVVLTPHHFHEGKEHHDYFFRHFHVKGQEAARACVDTLTKLRDLRGMVGE</sequence>
<feature type="binding site" evidence="7">
    <location>
        <position position="139"/>
    </location>
    <ligand>
        <name>5-amino-6-(D-ribitylamino)uracil</name>
        <dbReference type="ChEBI" id="CHEBI:15934"/>
    </ligand>
</feature>
<keyword evidence="9" id="KW-1185">Reference proteome</keyword>
<feature type="binding site" evidence="7">
    <location>
        <begin position="82"/>
        <end position="84"/>
    </location>
    <ligand>
        <name>5-amino-6-(D-ribitylamino)uracil</name>
        <dbReference type="ChEBI" id="CHEBI:15934"/>
    </ligand>
</feature>
<dbReference type="Gene3D" id="3.40.50.960">
    <property type="entry name" value="Lumazine/riboflavin synthase"/>
    <property type="match status" value="1"/>
</dbReference>
<feature type="binding site" evidence="7">
    <location>
        <position position="153"/>
    </location>
    <ligand>
        <name>(2S)-2-hydroxy-3-oxobutyl phosphate</name>
        <dbReference type="ChEBI" id="CHEBI:58830"/>
    </ligand>
</feature>
<evidence type="ECO:0000256" key="4">
    <source>
        <dbReference type="ARBA" id="ARBA00022619"/>
    </source>
</evidence>
<comment type="similarity">
    <text evidence="2 7">Belongs to the DMRL synthase family.</text>
</comment>
<feature type="binding site" evidence="7">
    <location>
        <begin position="106"/>
        <end position="108"/>
    </location>
    <ligand>
        <name>5-amino-6-(D-ribitylamino)uracil</name>
        <dbReference type="ChEBI" id="CHEBI:15934"/>
    </ligand>
</feature>
<dbReference type="CDD" id="cd09208">
    <property type="entry name" value="Lumazine_synthase-II"/>
    <property type="match status" value="1"/>
</dbReference>
<comment type="caution">
    <text evidence="8">The sequence shown here is derived from an EMBL/GenBank/DDBJ whole genome shotgun (WGS) entry which is preliminary data.</text>
</comment>
<dbReference type="InterPro" id="IPR002180">
    <property type="entry name" value="LS/RS"/>
</dbReference>
<feature type="binding site" evidence="7">
    <location>
        <position position="48"/>
    </location>
    <ligand>
        <name>5-amino-6-(D-ribitylamino)uracil</name>
        <dbReference type="ChEBI" id="CHEBI:15934"/>
    </ligand>
</feature>
<proteinExistence type="inferred from homology"/>
<dbReference type="EC" id="2.5.1.78" evidence="3 7"/>
<reference evidence="8 9" key="1">
    <citation type="submission" date="2020-03" db="EMBL/GenBank/DDBJ databases">
        <authorList>
            <person name="Wang L."/>
            <person name="He N."/>
            <person name="Li Y."/>
            <person name="Fang Y."/>
            <person name="Zhang F."/>
        </authorList>
    </citation>
    <scope>NUCLEOTIDE SEQUENCE [LARGE SCALE GENOMIC DNA]</scope>
    <source>
        <strain evidence="9">hsmgli-8</strain>
    </source>
</reference>
<evidence type="ECO:0000313" key="8">
    <source>
        <dbReference type="EMBL" id="NJP03162.1"/>
    </source>
</evidence>
<dbReference type="GO" id="GO:0000906">
    <property type="term" value="F:6,7-dimethyl-8-ribityllumazine synthase activity"/>
    <property type="evidence" value="ECO:0007669"/>
    <property type="project" value="UniProtKB-EC"/>
</dbReference>
<dbReference type="SUPFAM" id="SSF52121">
    <property type="entry name" value="Lumazine synthase"/>
    <property type="match status" value="1"/>
</dbReference>
<comment type="pathway">
    <text evidence="1 7">Cofactor biosynthesis; riboflavin biosynthesis; riboflavin from 2-hydroxy-3-oxobutyl phosphate and 5-amino-6-(D-ribitylamino)uracil: step 1/2.</text>
</comment>
<dbReference type="NCBIfam" id="NF009084">
    <property type="entry name" value="PRK12419.1"/>
    <property type="match status" value="1"/>
</dbReference>
<comment type="caution">
    <text evidence="7">Lacks conserved residue(s) required for the propagation of feature annotation.</text>
</comment>
<dbReference type="Pfam" id="PF00885">
    <property type="entry name" value="DMRL_synthase"/>
    <property type="match status" value="1"/>
</dbReference>
<evidence type="ECO:0000256" key="1">
    <source>
        <dbReference type="ARBA" id="ARBA00004917"/>
    </source>
</evidence>
<comment type="catalytic activity">
    <reaction evidence="6 7">
        <text>(2S)-2-hydroxy-3-oxobutyl phosphate + 5-amino-6-(D-ribitylamino)uracil = 6,7-dimethyl-8-(1-D-ribityl)lumazine + phosphate + 2 H2O + H(+)</text>
        <dbReference type="Rhea" id="RHEA:26152"/>
        <dbReference type="ChEBI" id="CHEBI:15377"/>
        <dbReference type="ChEBI" id="CHEBI:15378"/>
        <dbReference type="ChEBI" id="CHEBI:15934"/>
        <dbReference type="ChEBI" id="CHEBI:43474"/>
        <dbReference type="ChEBI" id="CHEBI:58201"/>
        <dbReference type="ChEBI" id="CHEBI:58830"/>
        <dbReference type="EC" id="2.5.1.78"/>
    </reaction>
</comment>
<feature type="active site" description="Proton donor" evidence="7">
    <location>
        <position position="114"/>
    </location>
</feature>
<dbReference type="InterPro" id="IPR036467">
    <property type="entry name" value="LS/RS_sf"/>
</dbReference>
<evidence type="ECO:0000256" key="6">
    <source>
        <dbReference type="ARBA" id="ARBA00048785"/>
    </source>
</evidence>
<dbReference type="PANTHER" id="PTHR21058">
    <property type="entry name" value="6,7-DIMETHYL-8-RIBITYLLUMAZINE SYNTHASE DMRL SYNTHASE LUMAZINE SYNTHASE"/>
    <property type="match status" value="1"/>
</dbReference>
<comment type="function">
    <text evidence="7">Catalyzes the formation of 6,7-dimethyl-8-ribityllumazine by condensation of 5-amino-6-(D-ribitylamino)uracil with 3,4-dihydroxy-2-butanone 4-phosphate. This is the penultimate step in the biosynthesis of riboflavin.</text>
</comment>
<comment type="subunit">
    <text evidence="7">Forms an icosahedral capsid composed of 60 subunits, arranged as a dodecamer of pentamers.</text>
</comment>
<dbReference type="Proteomes" id="UP000746535">
    <property type="component" value="Unassembled WGS sequence"/>
</dbReference>
<evidence type="ECO:0000256" key="7">
    <source>
        <dbReference type="HAMAP-Rule" id="MF_00178"/>
    </source>
</evidence>
<dbReference type="EMBL" id="JAAVJI010000016">
    <property type="protein sequence ID" value="NJP03162.1"/>
    <property type="molecule type" value="Genomic_DNA"/>
</dbReference>
<dbReference type="PANTHER" id="PTHR21058:SF0">
    <property type="entry name" value="6,7-DIMETHYL-8-RIBITYLLUMAZINE SYNTHASE"/>
    <property type="match status" value="1"/>
</dbReference>
<accession>A0ABX0YIL8</accession>
<evidence type="ECO:0000256" key="3">
    <source>
        <dbReference type="ARBA" id="ARBA00012664"/>
    </source>
</evidence>
<dbReference type="HAMAP" id="MF_00178">
    <property type="entry name" value="Lumazine_synth"/>
    <property type="match status" value="1"/>
</dbReference>
<protein>
    <recommendedName>
        <fullName evidence="3 7">6,7-dimethyl-8-ribityllumazine synthase</fullName>
        <shortName evidence="7">DMRL synthase</shortName>
        <shortName evidence="7">LS</shortName>
        <shortName evidence="7">Lumazine synthase</shortName>
        <ecNumber evidence="3 7">2.5.1.78</ecNumber>
    </recommendedName>
</protein>
<keyword evidence="5 7" id="KW-0808">Transferase</keyword>
<keyword evidence="4 7" id="KW-0686">Riboflavin biosynthesis</keyword>